<organism evidence="2 3">
    <name type="scientific">Photobacterium damselae subsp. damselae</name>
    <name type="common">Listonella damsela</name>
    <dbReference type="NCBI Taxonomy" id="85581"/>
    <lineage>
        <taxon>Bacteria</taxon>
        <taxon>Pseudomonadati</taxon>
        <taxon>Pseudomonadota</taxon>
        <taxon>Gammaproteobacteria</taxon>
        <taxon>Vibrionales</taxon>
        <taxon>Vibrionaceae</taxon>
        <taxon>Photobacterium</taxon>
    </lineage>
</organism>
<feature type="domain" description="Lambda-like tail fibre protein N-terminal" evidence="1">
    <location>
        <begin position="3"/>
        <end position="130"/>
    </location>
</feature>
<dbReference type="EMBL" id="VZUQ01000053">
    <property type="protein sequence ID" value="KAB1181432.1"/>
    <property type="molecule type" value="Genomic_DNA"/>
</dbReference>
<dbReference type="InterPro" id="IPR008969">
    <property type="entry name" value="CarboxyPept-like_regulatory"/>
</dbReference>
<evidence type="ECO:0000313" key="3">
    <source>
        <dbReference type="Proteomes" id="UP000480943"/>
    </source>
</evidence>
<comment type="caution">
    <text evidence="2">The sequence shown here is derived from an EMBL/GenBank/DDBJ whole genome shotgun (WGS) entry which is preliminary data.</text>
</comment>
<proteinExistence type="predicted"/>
<dbReference type="InterPro" id="IPR013609">
    <property type="entry name" value="Stf-like_N"/>
</dbReference>
<dbReference type="Pfam" id="PF08400">
    <property type="entry name" value="phage_tail_N"/>
    <property type="match status" value="1"/>
</dbReference>
<sequence length="135" mass="14162">MNVKGILCDLINHPIKNGLIQIISTLTSEKVLCGSIAIIKTEQDGSYDFELLPGAYNVYAQPSRCSDIIFSGSVVVTNDTPDGSLNDILGISTPLLPPQVELILSATKEAKLAAKVAKSAAESSLSSAQTATEQA</sequence>
<dbReference type="AlphaFoldDB" id="A0AAD3ZV77"/>
<evidence type="ECO:0000313" key="2">
    <source>
        <dbReference type="EMBL" id="KAB1181432.1"/>
    </source>
</evidence>
<dbReference type="SUPFAM" id="SSF49464">
    <property type="entry name" value="Carboxypeptidase regulatory domain-like"/>
    <property type="match status" value="1"/>
</dbReference>
<gene>
    <name evidence="2" type="ORF">F6450_08755</name>
</gene>
<accession>A0AAD3ZV77</accession>
<name>A0AAD3ZV77_PHODD</name>
<feature type="non-terminal residue" evidence="2">
    <location>
        <position position="135"/>
    </location>
</feature>
<reference evidence="2 3" key="1">
    <citation type="submission" date="2019-09" db="EMBL/GenBank/DDBJ databases">
        <title>Photobacterium damselae subsp. damselae CDC-2227-81, a human clinical isolate.</title>
        <authorList>
            <person name="Osorio C.R."/>
        </authorList>
    </citation>
    <scope>NUCLEOTIDE SEQUENCE [LARGE SCALE GENOMIC DNA]</scope>
    <source>
        <strain evidence="2 3">CDC-2227-81</strain>
    </source>
</reference>
<dbReference type="RefSeq" id="WP_191963760.1">
    <property type="nucleotide sequence ID" value="NZ_VZUQ01000053.1"/>
</dbReference>
<dbReference type="Proteomes" id="UP000480943">
    <property type="component" value="Unassembled WGS sequence"/>
</dbReference>
<protein>
    <recommendedName>
        <fullName evidence="1">Lambda-like tail fibre protein N-terminal domain-containing protein</fullName>
    </recommendedName>
</protein>
<evidence type="ECO:0000259" key="1">
    <source>
        <dbReference type="Pfam" id="PF08400"/>
    </source>
</evidence>